<dbReference type="AlphaFoldDB" id="A0AAJ1BWQ6"/>
<sequence>MIIRPVEPRDLPALRELFRVSRHAAFHWETPSSYDLGDFDRETEGELQIVAIDGAEPLGFISVWEPDNFIHHLHVDPRQSRRGIGRALLSALPGWKVTRYRLKCVSANEAALAFYRSQGFIRVGEGQADGQDYLLLESTAE</sequence>
<dbReference type="SUPFAM" id="SSF55729">
    <property type="entry name" value="Acyl-CoA N-acyltransferases (Nat)"/>
    <property type="match status" value="1"/>
</dbReference>
<reference evidence="4" key="1">
    <citation type="submission" date="2022-06" db="EMBL/GenBank/DDBJ databases">
        <authorList>
            <person name="Sun Q."/>
        </authorList>
    </citation>
    <scope>NUCLEOTIDE SEQUENCE</scope>
    <source>
        <strain evidence="4">S101</strain>
    </source>
</reference>
<dbReference type="GO" id="GO:0016747">
    <property type="term" value="F:acyltransferase activity, transferring groups other than amino-acyl groups"/>
    <property type="evidence" value="ECO:0007669"/>
    <property type="project" value="InterPro"/>
</dbReference>
<keyword evidence="2" id="KW-0012">Acyltransferase</keyword>
<dbReference type="EMBL" id="JAMXLX010000003">
    <property type="protein sequence ID" value="MCO5957684.1"/>
    <property type="molecule type" value="Genomic_DNA"/>
</dbReference>
<dbReference type="PROSITE" id="PS51186">
    <property type="entry name" value="GNAT"/>
    <property type="match status" value="1"/>
</dbReference>
<name>A0AAJ1BWQ6_9HYPH</name>
<evidence type="ECO:0000259" key="3">
    <source>
        <dbReference type="PROSITE" id="PS51186"/>
    </source>
</evidence>
<organism evidence="4 5">
    <name type="scientific">Ciceribacter sichuanensis</name>
    <dbReference type="NCBI Taxonomy" id="2949647"/>
    <lineage>
        <taxon>Bacteria</taxon>
        <taxon>Pseudomonadati</taxon>
        <taxon>Pseudomonadota</taxon>
        <taxon>Alphaproteobacteria</taxon>
        <taxon>Hyphomicrobiales</taxon>
        <taxon>Rhizobiaceae</taxon>
        <taxon>Ciceribacter</taxon>
    </lineage>
</organism>
<evidence type="ECO:0000256" key="2">
    <source>
        <dbReference type="ARBA" id="ARBA00023315"/>
    </source>
</evidence>
<dbReference type="CDD" id="cd04301">
    <property type="entry name" value="NAT_SF"/>
    <property type="match status" value="1"/>
</dbReference>
<dbReference type="RefSeq" id="WP_250913308.1">
    <property type="nucleotide sequence ID" value="NZ_JAMXLX010000003.1"/>
</dbReference>
<evidence type="ECO:0000313" key="5">
    <source>
        <dbReference type="Proteomes" id="UP001155380"/>
    </source>
</evidence>
<protein>
    <submittedName>
        <fullName evidence="4">GNAT family N-acetyltransferase</fullName>
    </submittedName>
</protein>
<keyword evidence="1" id="KW-0808">Transferase</keyword>
<dbReference type="Pfam" id="PF00583">
    <property type="entry name" value="Acetyltransf_1"/>
    <property type="match status" value="1"/>
</dbReference>
<proteinExistence type="predicted"/>
<gene>
    <name evidence="4" type="ORF">NBH21_12950</name>
</gene>
<comment type="caution">
    <text evidence="4">The sequence shown here is derived from an EMBL/GenBank/DDBJ whole genome shotgun (WGS) entry which is preliminary data.</text>
</comment>
<evidence type="ECO:0000313" key="4">
    <source>
        <dbReference type="EMBL" id="MCO5957684.1"/>
    </source>
</evidence>
<dbReference type="PANTHER" id="PTHR43877:SF2">
    <property type="entry name" value="AMINOALKYLPHOSPHONATE N-ACETYLTRANSFERASE-RELATED"/>
    <property type="match status" value="1"/>
</dbReference>
<dbReference type="PANTHER" id="PTHR43877">
    <property type="entry name" value="AMINOALKYLPHOSPHONATE N-ACETYLTRANSFERASE-RELATED-RELATED"/>
    <property type="match status" value="1"/>
</dbReference>
<feature type="domain" description="N-acetyltransferase" evidence="3">
    <location>
        <begin position="1"/>
        <end position="141"/>
    </location>
</feature>
<dbReference type="InterPro" id="IPR016181">
    <property type="entry name" value="Acyl_CoA_acyltransferase"/>
</dbReference>
<dbReference type="InterPro" id="IPR050832">
    <property type="entry name" value="Bact_Acetyltransf"/>
</dbReference>
<dbReference type="Proteomes" id="UP001155380">
    <property type="component" value="Unassembled WGS sequence"/>
</dbReference>
<accession>A0AAJ1BWQ6</accession>
<evidence type="ECO:0000256" key="1">
    <source>
        <dbReference type="ARBA" id="ARBA00022679"/>
    </source>
</evidence>
<dbReference type="InterPro" id="IPR000182">
    <property type="entry name" value="GNAT_dom"/>
</dbReference>
<dbReference type="Gene3D" id="3.40.630.30">
    <property type="match status" value="1"/>
</dbReference>